<dbReference type="STRING" id="1856405.BFC17_07475"/>
<protein>
    <recommendedName>
        <fullName evidence="4">Calcium-dependent phosphoinositide phospholipase C</fullName>
    </recommendedName>
</protein>
<dbReference type="AlphaFoldDB" id="A0A1E8F9R5"/>
<keyword evidence="3" id="KW-1185">Reference proteome</keyword>
<dbReference type="GO" id="GO:0006629">
    <property type="term" value="P:lipid metabolic process"/>
    <property type="evidence" value="ECO:0007669"/>
    <property type="project" value="InterPro"/>
</dbReference>
<dbReference type="InterPro" id="IPR017946">
    <property type="entry name" value="PLC-like_Pdiesterase_TIM-brl"/>
</dbReference>
<comment type="caution">
    <text evidence="2">The sequence shown here is derived from an EMBL/GenBank/DDBJ whole genome shotgun (WGS) entry which is preliminary data.</text>
</comment>
<dbReference type="EMBL" id="MJIC01000020">
    <property type="protein sequence ID" value="OFI32283.1"/>
    <property type="molecule type" value="Genomic_DNA"/>
</dbReference>
<accession>A0A1E8F9R5</accession>
<dbReference type="RefSeq" id="WP_070178528.1">
    <property type="nucleotide sequence ID" value="NZ_BMJR01000013.1"/>
</dbReference>
<evidence type="ECO:0008006" key="4">
    <source>
        <dbReference type="Google" id="ProtNLM"/>
    </source>
</evidence>
<dbReference type="Gene3D" id="3.20.20.190">
    <property type="entry name" value="Phosphatidylinositol (PI) phosphodiesterase"/>
    <property type="match status" value="1"/>
</dbReference>
<dbReference type="Proteomes" id="UP000176037">
    <property type="component" value="Unassembled WGS sequence"/>
</dbReference>
<gene>
    <name evidence="2" type="ORF">BFC17_07475</name>
</gene>
<proteinExistence type="predicted"/>
<dbReference type="InterPro" id="IPR032075">
    <property type="entry name" value="PI-PLC-C1"/>
</dbReference>
<dbReference type="SUPFAM" id="SSF51695">
    <property type="entry name" value="PLC-like phosphodiesterases"/>
    <property type="match status" value="1"/>
</dbReference>
<dbReference type="GO" id="GO:0008081">
    <property type="term" value="F:phosphoric diester hydrolase activity"/>
    <property type="evidence" value="ECO:0007669"/>
    <property type="project" value="InterPro"/>
</dbReference>
<dbReference type="Pfam" id="PF16670">
    <property type="entry name" value="PI-PLC-C1"/>
    <property type="match status" value="1"/>
</dbReference>
<reference evidence="2 3" key="1">
    <citation type="submission" date="2016-09" db="EMBL/GenBank/DDBJ databases">
        <title>Alteromonas lipolytica, a new species isolated from sea water.</title>
        <authorList>
            <person name="Wu Y.-H."/>
            <person name="Cheng H."/>
            <person name="Xu X.-W."/>
        </authorList>
    </citation>
    <scope>NUCLEOTIDE SEQUENCE [LARGE SCALE GENOMIC DNA]</scope>
    <source>
        <strain evidence="2 3">JW12</strain>
    </source>
</reference>
<evidence type="ECO:0000313" key="2">
    <source>
        <dbReference type="EMBL" id="OFI32283.1"/>
    </source>
</evidence>
<dbReference type="PROSITE" id="PS50007">
    <property type="entry name" value="PIPLC_X_DOMAIN"/>
    <property type="match status" value="1"/>
</dbReference>
<dbReference type="CDD" id="cd08589">
    <property type="entry name" value="PI-PLCc_SaPLC1_like"/>
    <property type="match status" value="1"/>
</dbReference>
<feature type="chain" id="PRO_5009213915" description="Calcium-dependent phosphoinositide phospholipase C" evidence="1">
    <location>
        <begin position="19"/>
        <end position="350"/>
    </location>
</feature>
<name>A0A1E8F9R5_9ALTE</name>
<keyword evidence="1" id="KW-0732">Signal</keyword>
<evidence type="ECO:0000256" key="1">
    <source>
        <dbReference type="SAM" id="SignalP"/>
    </source>
</evidence>
<feature type="signal peptide" evidence="1">
    <location>
        <begin position="1"/>
        <end position="18"/>
    </location>
</feature>
<dbReference type="OrthoDB" id="195526at2"/>
<sequence>MRIISLIGCLLMPAMASAATLSDYQVIGSHNSYKRALPSSVLAFLQAEHPRLAQQINYSHIPLKQQLALGLRQLEIDVVNDPQGNQYDQIELAQRFHEQWFSEAELKALAKPGFKVMHIPHVDVMTDCISFADCLTTLVDWSQANPKHFPVLVTLNAKENQPDFISQKAPAPFTAESYAALDAEIRGILQDKLITPDAIRGEHNTLRDAVLHNGWPDIDALRGKFIFLFDASAHQRELYADDHPSLRGRSMFAAYPADKDEAAIMVLNEPARQQAEIRERVSQGFLVRTRADADFTATPQQMQEQFEYAQRSGAQFISTDFYPHSAQARHTGYQVQFADGDFVRANPLTK</sequence>
<organism evidence="2 3">
    <name type="scientific">Alteromonas lipolytica</name>
    <dbReference type="NCBI Taxonomy" id="1856405"/>
    <lineage>
        <taxon>Bacteria</taxon>
        <taxon>Pseudomonadati</taxon>
        <taxon>Pseudomonadota</taxon>
        <taxon>Gammaproteobacteria</taxon>
        <taxon>Alteromonadales</taxon>
        <taxon>Alteromonadaceae</taxon>
        <taxon>Alteromonas/Salinimonas group</taxon>
        <taxon>Alteromonas</taxon>
    </lineage>
</organism>
<evidence type="ECO:0000313" key="3">
    <source>
        <dbReference type="Proteomes" id="UP000176037"/>
    </source>
</evidence>